<dbReference type="EnsemblMetazoa" id="ENSAATROPT017443">
    <property type="protein sequence ID" value="ENSAATROPP015404"/>
    <property type="gene ID" value="ENSAATROPG014254"/>
</dbReference>
<sequence length="42" mass="4798">MSNVLFRDGQNNDVRTFCGKEIEFIGFILPLACGSYFRSTCF</sequence>
<organism evidence="1 2">
    <name type="scientific">Anopheles atroparvus</name>
    <name type="common">European mosquito</name>
    <dbReference type="NCBI Taxonomy" id="41427"/>
    <lineage>
        <taxon>Eukaryota</taxon>
        <taxon>Metazoa</taxon>
        <taxon>Ecdysozoa</taxon>
        <taxon>Arthropoda</taxon>
        <taxon>Hexapoda</taxon>
        <taxon>Insecta</taxon>
        <taxon>Pterygota</taxon>
        <taxon>Neoptera</taxon>
        <taxon>Endopterygota</taxon>
        <taxon>Diptera</taxon>
        <taxon>Nematocera</taxon>
        <taxon>Culicoidea</taxon>
        <taxon>Culicidae</taxon>
        <taxon>Anophelinae</taxon>
        <taxon>Anopheles</taxon>
    </lineage>
</organism>
<dbReference type="Proteomes" id="UP000075880">
    <property type="component" value="Unassembled WGS sequence"/>
</dbReference>
<accession>A0AAG5DX47</accession>
<protein>
    <submittedName>
        <fullName evidence="1">Uncharacterized protein</fullName>
    </submittedName>
</protein>
<dbReference type="AlphaFoldDB" id="A0AAG5DX47"/>
<reference evidence="1" key="1">
    <citation type="submission" date="2024-04" db="UniProtKB">
        <authorList>
            <consortium name="EnsemblMetazoa"/>
        </authorList>
    </citation>
    <scope>IDENTIFICATION</scope>
    <source>
        <strain evidence="1">EBRO</strain>
    </source>
</reference>
<evidence type="ECO:0000313" key="2">
    <source>
        <dbReference type="Proteomes" id="UP000075880"/>
    </source>
</evidence>
<evidence type="ECO:0000313" key="1">
    <source>
        <dbReference type="EnsemblMetazoa" id="ENSAATROPP015404"/>
    </source>
</evidence>
<keyword evidence="2" id="KW-1185">Reference proteome</keyword>
<name>A0AAG5DX47_ANOAO</name>
<proteinExistence type="predicted"/>